<dbReference type="Proteomes" id="UP000652354">
    <property type="component" value="Unassembled WGS sequence"/>
</dbReference>
<sequence>MEVNDQVEALHANFGGVRAEYLRHELFGLFTRPTYWPELLTMRPVFLIGGRGTGKTTVLRGLSYEGEAALQGEDLDRWNHVGVYWRVNTNAVSAFEQRGYDEHKWESVFGHYVNLVLAEKLARFLIWHDDRVNAGPSDRSACRATATSLGLESCSSAAALARSIHEALLDLETRINSSSALDAVTLSLPGRPLDELAAEVSALKPGGELPVYFLVDEFENLLNYQQRVINTLVKHSGDAAYTFKIGVKETGHREVGTLGNGQAISEPADFASVDIAQSLRGDAFEEFARNICQLRLNRVFDGAEAPEIRALLPGLTVDEEALQLDGEPASRRVIESLSEQGASQGLVEQVEALPVSYVLLLDYLARAEERTLVDTCSAYVGNRTKLRNAYNNHAYAMLFTLGRNKLGKKKFYCGWGTYTLLADGNIRFLLELVFEALNRHLELDNSLEDPVSPRTQTAAAHSVPERALLQLPGLAAEGAQLARLVLGLGRLFQVLAAHPEGHAPEVNQFTPTGNIEGALPLLNAGVMHIALTRFRTDKRASASGEVSDFSYQLHPIFSAYFNYSHRRKRKLKLRAGEILGLGSDPRRHLDVILKRASRSPHDTAASENTLFSEVFRAES</sequence>
<dbReference type="EMBL" id="BONR01000005">
    <property type="protein sequence ID" value="GIG55338.1"/>
    <property type="molecule type" value="Genomic_DNA"/>
</dbReference>
<name>A0A919Q6Z1_9MICO</name>
<comment type="caution">
    <text evidence="1">The sequence shown here is derived from an EMBL/GenBank/DDBJ whole genome shotgun (WGS) entry which is preliminary data.</text>
</comment>
<dbReference type="InterPro" id="IPR056955">
    <property type="entry name" value="ORC-CDC6-like"/>
</dbReference>
<reference evidence="1" key="1">
    <citation type="submission" date="2021-01" db="EMBL/GenBank/DDBJ databases">
        <title>Whole genome shotgun sequence of Demequina activiva NBRC 110675.</title>
        <authorList>
            <person name="Komaki H."/>
            <person name="Tamura T."/>
        </authorList>
    </citation>
    <scope>NUCLEOTIDE SEQUENCE</scope>
    <source>
        <strain evidence="1">NBRC 110675</strain>
    </source>
</reference>
<organism evidence="1 2">
    <name type="scientific">Demequina activiva</name>
    <dbReference type="NCBI Taxonomy" id="1582364"/>
    <lineage>
        <taxon>Bacteria</taxon>
        <taxon>Bacillati</taxon>
        <taxon>Actinomycetota</taxon>
        <taxon>Actinomycetes</taxon>
        <taxon>Micrococcales</taxon>
        <taxon>Demequinaceae</taxon>
        <taxon>Demequina</taxon>
    </lineage>
</organism>
<gene>
    <name evidence="1" type="ORF">Dac01nite_20900</name>
</gene>
<dbReference type="AlphaFoldDB" id="A0A919Q6Z1"/>
<dbReference type="Pfam" id="PF24389">
    <property type="entry name" value="ORC-CDC6-like"/>
    <property type="match status" value="1"/>
</dbReference>
<evidence type="ECO:0000313" key="2">
    <source>
        <dbReference type="Proteomes" id="UP000652354"/>
    </source>
</evidence>
<protein>
    <submittedName>
        <fullName evidence="1">Uncharacterized protein</fullName>
    </submittedName>
</protein>
<proteinExistence type="predicted"/>
<keyword evidence="2" id="KW-1185">Reference proteome</keyword>
<evidence type="ECO:0000313" key="1">
    <source>
        <dbReference type="EMBL" id="GIG55338.1"/>
    </source>
</evidence>
<dbReference type="RefSeq" id="WP_203656747.1">
    <property type="nucleotide sequence ID" value="NZ_BONR01000005.1"/>
</dbReference>
<accession>A0A919Q6Z1</accession>